<organism evidence="3 4">
    <name type="scientific">Acaromyces ingoldii</name>
    <dbReference type="NCBI Taxonomy" id="215250"/>
    <lineage>
        <taxon>Eukaryota</taxon>
        <taxon>Fungi</taxon>
        <taxon>Dikarya</taxon>
        <taxon>Basidiomycota</taxon>
        <taxon>Ustilaginomycotina</taxon>
        <taxon>Exobasidiomycetes</taxon>
        <taxon>Exobasidiales</taxon>
        <taxon>Cryptobasidiaceae</taxon>
        <taxon>Acaromyces</taxon>
    </lineage>
</organism>
<evidence type="ECO:0000313" key="4">
    <source>
        <dbReference type="Proteomes" id="UP000245768"/>
    </source>
</evidence>
<sequence length="894" mass="99275">MEGADFCIHAPLRTSAEDMTMPKTLNSEATSTLTEQYASRGVLTKKLSIRARRMLAGNRISGESITIQISNPNTWSMPRTKKCVVARERHYNRNSATLSMPRKVCPTRQSELQGRNVGQSSTIDGSAIGSTFSDNVVFDGCNWLLNQPASASSSMSSGHATDSENGLDSVIQLYHTRSPVEPHDDLLIEDATRQSLGGAQTSPSLAAGQLESARASSEILWHQTDLATSSTCADETLLATIKKEGSEETLSPSCNSAGGGKQRLRFDLRWQGGKHQIVFDEEETQKLTYAQLLSAIDKVIARTRSVAASESLFLATGELHETASMGSSTYPDFTKLEPWKLQDTTDVRNQYPQQEPPNAQQTLVQDLISSLSRHSHPVVLLVWDGSKPPTMEQLCRLRDGPPFDLDESSDGHQTEDGEPDEAVVDNVEEQDICQGKPFKLGDFVLDPEDRGPIELRARLKNNWENDELYRKSLVAIGEVGGPSTLGEAFILNEIDQLGERTRVSHGTQSSVNRRARAHIRCFSEMLKVYAEDATCEFPISPDSSRSSTDSLCKLISPNRHHTPANAGSGDVPASTPSFDFLASSGNRAAVRPDRRPTTYDGQARFDLWTSVLGHAQLDAELETPMDAAASPNSAALFKKKSRPRVVTGNRFILNVGSTPNRSRRLHENSTRKQRGTSESILVDDIGTDKSTRREEDMPRRRERKGLPVGWDEIDENSLPVVPDAIRSLILSFPTDDAELKDESSLDELTEMRQRYQKEHEKELQKQIALKERLHAETQRQRLLPSEVMSNMRQTSQGVTTILDEVFRSAIREQRALSGISECSESFASASPSAQGFREEDREWPTRRRQTKHSDSPKGALCRAELFFGIDKRKQSKTARLEPFSISKFMENATD</sequence>
<keyword evidence="4" id="KW-1185">Reference proteome</keyword>
<feature type="compositionally biased region" description="Basic and acidic residues" evidence="2">
    <location>
        <begin position="836"/>
        <end position="855"/>
    </location>
</feature>
<feature type="region of interest" description="Disordered" evidence="2">
    <location>
        <begin position="822"/>
        <end position="857"/>
    </location>
</feature>
<evidence type="ECO:0000256" key="1">
    <source>
        <dbReference type="SAM" id="Coils"/>
    </source>
</evidence>
<feature type="compositionally biased region" description="Polar residues" evidence="2">
    <location>
        <begin position="822"/>
        <end position="833"/>
    </location>
</feature>
<name>A0A316YRQ2_9BASI</name>
<keyword evidence="1" id="KW-0175">Coiled coil</keyword>
<dbReference type="EMBL" id="KZ819635">
    <property type="protein sequence ID" value="PWN91494.1"/>
    <property type="molecule type" value="Genomic_DNA"/>
</dbReference>
<gene>
    <name evidence="3" type="ORF">FA10DRAFT_292383</name>
</gene>
<accession>A0A316YRQ2</accession>
<feature type="region of interest" description="Disordered" evidence="2">
    <location>
        <begin position="397"/>
        <end position="420"/>
    </location>
</feature>
<feature type="coiled-coil region" evidence="1">
    <location>
        <begin position="745"/>
        <end position="780"/>
    </location>
</feature>
<feature type="region of interest" description="Disordered" evidence="2">
    <location>
        <begin position="656"/>
        <end position="703"/>
    </location>
</feature>
<dbReference type="RefSeq" id="XP_025378692.1">
    <property type="nucleotide sequence ID" value="XM_025524395.1"/>
</dbReference>
<dbReference type="Proteomes" id="UP000245768">
    <property type="component" value="Unassembled WGS sequence"/>
</dbReference>
<feature type="region of interest" description="Disordered" evidence="2">
    <location>
        <begin position="555"/>
        <end position="578"/>
    </location>
</feature>
<evidence type="ECO:0000256" key="2">
    <source>
        <dbReference type="SAM" id="MobiDB-lite"/>
    </source>
</evidence>
<dbReference type="GeneID" id="37046311"/>
<dbReference type="InParanoid" id="A0A316YRQ2"/>
<proteinExistence type="predicted"/>
<reference evidence="3 4" key="1">
    <citation type="journal article" date="2018" name="Mol. Biol. Evol.">
        <title>Broad Genomic Sampling Reveals a Smut Pathogenic Ancestry of the Fungal Clade Ustilaginomycotina.</title>
        <authorList>
            <person name="Kijpornyongpan T."/>
            <person name="Mondo S.J."/>
            <person name="Barry K."/>
            <person name="Sandor L."/>
            <person name="Lee J."/>
            <person name="Lipzen A."/>
            <person name="Pangilinan J."/>
            <person name="LaButti K."/>
            <person name="Hainaut M."/>
            <person name="Henrissat B."/>
            <person name="Grigoriev I.V."/>
            <person name="Spatafora J.W."/>
            <person name="Aime M.C."/>
        </authorList>
    </citation>
    <scope>NUCLEOTIDE SEQUENCE [LARGE SCALE GENOMIC DNA]</scope>
    <source>
        <strain evidence="3 4">MCA 4198</strain>
    </source>
</reference>
<evidence type="ECO:0000313" key="3">
    <source>
        <dbReference type="EMBL" id="PWN91494.1"/>
    </source>
</evidence>
<dbReference type="AlphaFoldDB" id="A0A316YRQ2"/>
<feature type="compositionally biased region" description="Basic and acidic residues" evidence="2">
    <location>
        <begin position="686"/>
        <end position="699"/>
    </location>
</feature>
<protein>
    <submittedName>
        <fullName evidence="3">Uncharacterized protein</fullName>
    </submittedName>
</protein>